<organism evidence="2">
    <name type="scientific">Marseillevirus LCMAC201</name>
    <dbReference type="NCBI Taxonomy" id="2506605"/>
    <lineage>
        <taxon>Viruses</taxon>
        <taxon>Varidnaviria</taxon>
        <taxon>Bamfordvirae</taxon>
        <taxon>Nucleocytoviricota</taxon>
        <taxon>Megaviricetes</taxon>
        <taxon>Pimascovirales</taxon>
        <taxon>Pimascovirales incertae sedis</taxon>
        <taxon>Marseilleviridae</taxon>
    </lineage>
</organism>
<evidence type="ECO:0000259" key="1">
    <source>
        <dbReference type="Pfam" id="PF02698"/>
    </source>
</evidence>
<dbReference type="InterPro" id="IPR051599">
    <property type="entry name" value="Cell_Envelope_Assoc"/>
</dbReference>
<dbReference type="PANTHER" id="PTHR30336">
    <property type="entry name" value="INNER MEMBRANE PROTEIN, PROBABLE PERMEASE"/>
    <property type="match status" value="1"/>
</dbReference>
<feature type="domain" description="DUF218" evidence="1">
    <location>
        <begin position="4"/>
        <end position="132"/>
    </location>
</feature>
<dbReference type="GO" id="GO:0005886">
    <property type="term" value="C:plasma membrane"/>
    <property type="evidence" value="ECO:0007669"/>
    <property type="project" value="TreeGrafter"/>
</dbReference>
<dbReference type="Gene3D" id="3.40.50.620">
    <property type="entry name" value="HUPs"/>
    <property type="match status" value="1"/>
</dbReference>
<dbReference type="Pfam" id="PF02698">
    <property type="entry name" value="DUF218"/>
    <property type="match status" value="1"/>
</dbReference>
<dbReference type="CDD" id="cd06259">
    <property type="entry name" value="YdcF-like"/>
    <property type="match status" value="1"/>
</dbReference>
<dbReference type="InterPro" id="IPR014729">
    <property type="entry name" value="Rossmann-like_a/b/a_fold"/>
</dbReference>
<dbReference type="EMBL" id="MK500351">
    <property type="protein sequence ID" value="QBK87418.1"/>
    <property type="molecule type" value="Genomic_DNA"/>
</dbReference>
<sequence length="173" mass="20114">MIEIIIILGNRNIPILKERVVRALEYFYLSPAEITSDFFPEPQIVKYILFSGGASDGKSKPEGAVMMEKYCTGKIDPKFCLLETTSRNTAENLINSKQLIEKMFPSNFTQPKITICTSTFHIKRSMILTELIFRNYTTNFVHTHEQINHTEYQREAQLLNTFLDQYTNEHTEH</sequence>
<gene>
    <name evidence="2" type="ORF">LCMAC201_03280</name>
</gene>
<name>A0A481YW40_9VIRU</name>
<dbReference type="PANTHER" id="PTHR30336:SF20">
    <property type="entry name" value="DUF218 DOMAIN-CONTAINING PROTEIN"/>
    <property type="match status" value="1"/>
</dbReference>
<proteinExistence type="predicted"/>
<accession>A0A481YW40</accession>
<reference evidence="2" key="1">
    <citation type="journal article" date="2019" name="MBio">
        <title>Virus Genomes from Deep Sea Sediments Expand the Ocean Megavirome and Support Independent Origins of Viral Gigantism.</title>
        <authorList>
            <person name="Backstrom D."/>
            <person name="Yutin N."/>
            <person name="Jorgensen S.L."/>
            <person name="Dharamshi J."/>
            <person name="Homa F."/>
            <person name="Zaremba-Niedwiedzka K."/>
            <person name="Spang A."/>
            <person name="Wolf Y.I."/>
            <person name="Koonin E.V."/>
            <person name="Ettema T.J."/>
        </authorList>
    </citation>
    <scope>NUCLEOTIDE SEQUENCE</scope>
</reference>
<protein>
    <recommendedName>
        <fullName evidence="1">DUF218 domain-containing protein</fullName>
    </recommendedName>
</protein>
<evidence type="ECO:0000313" key="2">
    <source>
        <dbReference type="EMBL" id="QBK87418.1"/>
    </source>
</evidence>
<dbReference type="InterPro" id="IPR003848">
    <property type="entry name" value="DUF218"/>
</dbReference>